<dbReference type="InterPro" id="IPR029062">
    <property type="entry name" value="Class_I_gatase-like"/>
</dbReference>
<dbReference type="OrthoDB" id="9801107at2"/>
<dbReference type="RefSeq" id="WP_015511524.1">
    <property type="nucleotide sequence ID" value="NC_021007.1"/>
</dbReference>
<name>G8C2W1_9MOLU</name>
<accession>G8C2W1</accession>
<comment type="similarity">
    <text evidence="2">Belongs to the CTP synthase family.</text>
</comment>
<dbReference type="PATRIC" id="fig|1116213.3.peg.152"/>
<dbReference type="GO" id="GO:0005524">
    <property type="term" value="F:ATP binding"/>
    <property type="evidence" value="ECO:0007669"/>
    <property type="project" value="UniProtKB-KW"/>
</dbReference>
<evidence type="ECO:0000256" key="2">
    <source>
        <dbReference type="ARBA" id="ARBA00007533"/>
    </source>
</evidence>
<comment type="pathway">
    <text evidence="1">Pyrimidine metabolism; CTP biosynthesis via de novo pathway; CTP from UDP: step 2/2.</text>
</comment>
<protein>
    <recommendedName>
        <fullName evidence="3">CTP synthase (glutamine hydrolyzing)</fullName>
        <ecNumber evidence="3">6.3.4.2</ecNumber>
    </recommendedName>
</protein>
<keyword evidence="6" id="KW-0067">ATP-binding</keyword>
<organism evidence="12">
    <name type="scientific">Candidatus Mycoplasma haematominutum 'Birmingham 1'</name>
    <dbReference type="NCBI Taxonomy" id="1116213"/>
    <lineage>
        <taxon>Bacteria</taxon>
        <taxon>Bacillati</taxon>
        <taxon>Mycoplasmatota</taxon>
        <taxon>Mollicutes</taxon>
        <taxon>Mycoplasmataceae</taxon>
        <taxon>Mycoplasma</taxon>
    </lineage>
</organism>
<dbReference type="KEGG" id="mhb:MHM_01410"/>
<evidence type="ECO:0000256" key="7">
    <source>
        <dbReference type="ARBA" id="ARBA00022962"/>
    </source>
</evidence>
<comment type="catalytic activity">
    <reaction evidence="9">
        <text>UTP + L-glutamine + ATP + H2O = CTP + L-glutamate + ADP + phosphate + 2 H(+)</text>
        <dbReference type="Rhea" id="RHEA:26426"/>
        <dbReference type="ChEBI" id="CHEBI:15377"/>
        <dbReference type="ChEBI" id="CHEBI:15378"/>
        <dbReference type="ChEBI" id="CHEBI:29985"/>
        <dbReference type="ChEBI" id="CHEBI:30616"/>
        <dbReference type="ChEBI" id="CHEBI:37563"/>
        <dbReference type="ChEBI" id="CHEBI:43474"/>
        <dbReference type="ChEBI" id="CHEBI:46398"/>
        <dbReference type="ChEBI" id="CHEBI:58359"/>
        <dbReference type="ChEBI" id="CHEBI:456216"/>
        <dbReference type="EC" id="6.3.4.2"/>
    </reaction>
</comment>
<dbReference type="NCBIfam" id="NF003792">
    <property type="entry name" value="PRK05380.1"/>
    <property type="match status" value="1"/>
</dbReference>
<evidence type="ECO:0000256" key="5">
    <source>
        <dbReference type="ARBA" id="ARBA00022741"/>
    </source>
</evidence>
<dbReference type="EMBL" id="HE613254">
    <property type="protein sequence ID" value="CCE66659.1"/>
    <property type="molecule type" value="Genomic_DNA"/>
</dbReference>
<feature type="domain" description="Glutamine amidotransferase" evidence="10">
    <location>
        <begin position="309"/>
        <end position="520"/>
    </location>
</feature>
<dbReference type="InterPro" id="IPR004468">
    <property type="entry name" value="CTP_synthase"/>
</dbReference>
<dbReference type="InterPro" id="IPR027417">
    <property type="entry name" value="P-loop_NTPase"/>
</dbReference>
<keyword evidence="8" id="KW-0665">Pyrimidine biosynthesis</keyword>
<feature type="domain" description="CTP synthase N-terminal" evidence="11">
    <location>
        <begin position="2"/>
        <end position="266"/>
    </location>
</feature>
<dbReference type="CDD" id="cd01746">
    <property type="entry name" value="GATase1_CTP_Synthase"/>
    <property type="match status" value="1"/>
</dbReference>
<dbReference type="PANTHER" id="PTHR11550">
    <property type="entry name" value="CTP SYNTHASE"/>
    <property type="match status" value="1"/>
</dbReference>
<dbReference type="GO" id="GO:0044210">
    <property type="term" value="P:'de novo' CTP biosynthetic process"/>
    <property type="evidence" value="ECO:0007669"/>
    <property type="project" value="UniProtKB-UniPathway"/>
</dbReference>
<gene>
    <name evidence="12" type="primary">pyrG</name>
    <name evidence="12" type="ORF">MHM_01410</name>
</gene>
<dbReference type="InterPro" id="IPR017456">
    <property type="entry name" value="CTP_synthase_N"/>
</dbReference>
<evidence type="ECO:0000259" key="11">
    <source>
        <dbReference type="Pfam" id="PF06418"/>
    </source>
</evidence>
<dbReference type="GO" id="GO:0042802">
    <property type="term" value="F:identical protein binding"/>
    <property type="evidence" value="ECO:0007669"/>
    <property type="project" value="TreeGrafter"/>
</dbReference>
<keyword evidence="7" id="KW-0315">Glutamine amidotransferase</keyword>
<dbReference type="GO" id="GO:0019856">
    <property type="term" value="P:pyrimidine nucleobase biosynthetic process"/>
    <property type="evidence" value="ECO:0007669"/>
    <property type="project" value="TreeGrafter"/>
</dbReference>
<dbReference type="SUPFAM" id="SSF52317">
    <property type="entry name" value="Class I glutamine amidotransferase-like"/>
    <property type="match status" value="1"/>
</dbReference>
<evidence type="ECO:0000256" key="9">
    <source>
        <dbReference type="ARBA" id="ARBA00047781"/>
    </source>
</evidence>
<dbReference type="PANTHER" id="PTHR11550:SF0">
    <property type="entry name" value="CTP SYNTHASE-RELATED"/>
    <property type="match status" value="1"/>
</dbReference>
<evidence type="ECO:0000313" key="12">
    <source>
        <dbReference type="EMBL" id="CCE66659.1"/>
    </source>
</evidence>
<dbReference type="Gene3D" id="3.40.50.880">
    <property type="match status" value="1"/>
</dbReference>
<dbReference type="InterPro" id="IPR033828">
    <property type="entry name" value="GATase1_CTP_Synthase"/>
</dbReference>
<dbReference type="EC" id="6.3.4.2" evidence="3"/>
<dbReference type="GO" id="GO:0003883">
    <property type="term" value="F:CTP synthase activity"/>
    <property type="evidence" value="ECO:0007669"/>
    <property type="project" value="UniProtKB-EC"/>
</dbReference>
<dbReference type="PROSITE" id="PS51273">
    <property type="entry name" value="GATASE_TYPE_1"/>
    <property type="match status" value="1"/>
</dbReference>
<dbReference type="InterPro" id="IPR017926">
    <property type="entry name" value="GATASE"/>
</dbReference>
<evidence type="ECO:0000256" key="1">
    <source>
        <dbReference type="ARBA" id="ARBA00005171"/>
    </source>
</evidence>
<evidence type="ECO:0000256" key="8">
    <source>
        <dbReference type="ARBA" id="ARBA00022975"/>
    </source>
</evidence>
<evidence type="ECO:0000259" key="10">
    <source>
        <dbReference type="Pfam" id="PF00117"/>
    </source>
</evidence>
<dbReference type="HOGENOM" id="CLU_011675_5_0_14"/>
<dbReference type="AlphaFoldDB" id="G8C2W1"/>
<proteinExistence type="inferred from homology"/>
<dbReference type="Gene3D" id="3.40.50.300">
    <property type="entry name" value="P-loop containing nucleotide triphosphate hydrolases"/>
    <property type="match status" value="1"/>
</dbReference>
<dbReference type="Pfam" id="PF00117">
    <property type="entry name" value="GATase"/>
    <property type="match status" value="1"/>
</dbReference>
<dbReference type="UniPathway" id="UPA00159">
    <property type="reaction ID" value="UER00277"/>
</dbReference>
<dbReference type="NCBIfam" id="TIGR00337">
    <property type="entry name" value="PyrG"/>
    <property type="match status" value="1"/>
</dbReference>
<reference evidence="12" key="2">
    <citation type="submission" date="2011-11" db="EMBL/GenBank/DDBJ databases">
        <authorList>
            <person name="Barker E."/>
        </authorList>
    </citation>
    <scope>NUCLEOTIDE SEQUENCE</scope>
    <source>
        <strain evidence="12">Birmingham 1</strain>
    </source>
</reference>
<evidence type="ECO:0000256" key="3">
    <source>
        <dbReference type="ARBA" id="ARBA00012291"/>
    </source>
</evidence>
<reference evidence="12" key="1">
    <citation type="submission" date="2011-11" db="EMBL/GenBank/DDBJ databases">
        <title>Complete genome sequence of Candidatus Mycoplasma haemominutum.</title>
        <authorList>
            <person name="Barker E.N."/>
            <person name="Darby A.C."/>
            <person name="Helps C.R."/>
            <person name="Peters I.R."/>
            <person name="Hughes M.A."/>
            <person name="Radford A.D."/>
            <person name="Novacco M."/>
            <person name="Boretti F."/>
            <person name="Hofmann-Lehmann R."/>
            <person name="Tasker S."/>
        </authorList>
    </citation>
    <scope>NUCLEOTIDE SEQUENCE</scope>
    <source>
        <strain evidence="12">Birmingham 1</strain>
    </source>
</reference>
<dbReference type="SUPFAM" id="SSF52540">
    <property type="entry name" value="P-loop containing nucleoside triphosphate hydrolases"/>
    <property type="match status" value="1"/>
</dbReference>
<sequence length="528" mass="59817">MKIIFLTGGVYSSLGKGVLLSSIGKVLQFEGFSCNVLKFDPYLNYNSRFLSPLQHGEVFVTKDGEETDLDLGHYERFLDLELSSQSCYTSGKIYYELLEKERRGEFQGKTVQVVPHLVQEIISKINHFESQNTDVLLIELGGTVFDIEQKPFLIAASQLKARKENSDMIFIHVAPALTLNHNGEIKTKPIQHSVSLLKEVGINPDLLIIKGESVLTEAELTKISQNFPSIPGERIVSAPYQLNIYEIPNYLYKKEKLFSKLSTLLQLEKRETNTQLIASWESFNAQLQSKHSKTINVIIVGKYSASRESYYSIIQSLEFAASSLSAKLNIEIIQSDLLTTESQLKSAQIICIPPGFGHKSLDGIFLAIKYAREKRIPFLALCLGMQLTIIEFFRNVLNVSLANSLEFDSAAEYPIITSWKPNREMRIGDQTIKFSENSLIYKVYSSAEKVARHRHRYIFNWELSQKEANFQKSSLKVTAWSDNIAEGVELQGHPFFIGVQYHPEFNSRPLSPEPLFSSLISAAIQQNY</sequence>
<evidence type="ECO:0000256" key="6">
    <source>
        <dbReference type="ARBA" id="ARBA00022840"/>
    </source>
</evidence>
<keyword evidence="4 12" id="KW-0436">Ligase</keyword>
<evidence type="ECO:0000256" key="4">
    <source>
        <dbReference type="ARBA" id="ARBA00022598"/>
    </source>
</evidence>
<dbReference type="GO" id="GO:0005829">
    <property type="term" value="C:cytosol"/>
    <property type="evidence" value="ECO:0007669"/>
    <property type="project" value="TreeGrafter"/>
</dbReference>
<dbReference type="Pfam" id="PF06418">
    <property type="entry name" value="CTP_synth_N"/>
    <property type="match status" value="1"/>
</dbReference>
<keyword evidence="5" id="KW-0547">Nucleotide-binding</keyword>